<name>J1Q621_9ALTE</name>
<organism evidence="1 2">
    <name type="scientific">Alishewanella aestuarii B11</name>
    <dbReference type="NCBI Taxonomy" id="1197174"/>
    <lineage>
        <taxon>Bacteria</taxon>
        <taxon>Pseudomonadati</taxon>
        <taxon>Pseudomonadota</taxon>
        <taxon>Gammaproteobacteria</taxon>
        <taxon>Alteromonadales</taxon>
        <taxon>Alteromonadaceae</taxon>
        <taxon>Alishewanella</taxon>
    </lineage>
</organism>
<dbReference type="Proteomes" id="UP000012043">
    <property type="component" value="Unassembled WGS sequence"/>
</dbReference>
<keyword evidence="2" id="KW-1185">Reference proteome</keyword>
<gene>
    <name evidence="1" type="ORF">AEST_05700</name>
</gene>
<proteinExistence type="predicted"/>
<sequence>MVSNRDELALRLYNQTKILGVQRALILVQRKAFHYDRQYFVIIIMLNFSRLIFNR</sequence>
<protein>
    <submittedName>
        <fullName evidence="1">Uncharacterized protein</fullName>
    </submittedName>
</protein>
<evidence type="ECO:0000313" key="1">
    <source>
        <dbReference type="EMBL" id="EJI86618.1"/>
    </source>
</evidence>
<accession>J1Q621</accession>
<comment type="caution">
    <text evidence="1">The sequence shown here is derived from an EMBL/GenBank/DDBJ whole genome shotgun (WGS) entry which is preliminary data.</text>
</comment>
<dbReference type="EMBL" id="ALAB01000004">
    <property type="protein sequence ID" value="EJI86618.1"/>
    <property type="molecule type" value="Genomic_DNA"/>
</dbReference>
<evidence type="ECO:0000313" key="2">
    <source>
        <dbReference type="Proteomes" id="UP000012043"/>
    </source>
</evidence>
<dbReference type="AlphaFoldDB" id="J1Q621"/>
<reference evidence="1 2" key="1">
    <citation type="journal article" date="2012" name="J. Bacteriol.">
        <title>Genome Sequence of Pectin-Degrading Alishewanella aestuarii Strain B11T, Isolated from Tidal Flat Sediment.</title>
        <authorList>
            <person name="Jung J."/>
            <person name="Choi S."/>
            <person name="Chun J."/>
            <person name="Park W."/>
        </authorList>
    </citation>
    <scope>NUCLEOTIDE SEQUENCE [LARGE SCALE GENOMIC DNA]</scope>
    <source>
        <strain evidence="1 2">B11</strain>
    </source>
</reference>